<dbReference type="FunFam" id="3.30.200.20:FF:000097">
    <property type="entry name" value="Probable serine/threonine-protein kinase nek1"/>
    <property type="match status" value="1"/>
</dbReference>
<dbReference type="Pfam" id="PF00069">
    <property type="entry name" value="Pkinase"/>
    <property type="match status" value="1"/>
</dbReference>
<evidence type="ECO:0000256" key="7">
    <source>
        <dbReference type="ARBA" id="ARBA00022840"/>
    </source>
</evidence>
<evidence type="ECO:0000313" key="14">
    <source>
        <dbReference type="Proteomes" id="UP000187209"/>
    </source>
</evidence>
<dbReference type="Gene3D" id="3.30.200.20">
    <property type="entry name" value="Phosphorylase Kinase, domain 1"/>
    <property type="match status" value="1"/>
</dbReference>
<evidence type="ECO:0000256" key="6">
    <source>
        <dbReference type="ARBA" id="ARBA00022777"/>
    </source>
</evidence>
<dbReference type="InterPro" id="IPR011009">
    <property type="entry name" value="Kinase-like_dom_sf"/>
</dbReference>
<comment type="caution">
    <text evidence="13">The sequence shown here is derived from an EMBL/GenBank/DDBJ whole genome shotgun (WGS) entry which is preliminary data.</text>
</comment>
<dbReference type="OrthoDB" id="248923at2759"/>
<dbReference type="InterPro" id="IPR008271">
    <property type="entry name" value="Ser/Thr_kinase_AS"/>
</dbReference>
<dbReference type="SMART" id="SM00220">
    <property type="entry name" value="S_TKc"/>
    <property type="match status" value="1"/>
</dbReference>
<evidence type="ECO:0000256" key="8">
    <source>
        <dbReference type="ARBA" id="ARBA00047899"/>
    </source>
</evidence>
<keyword evidence="7 10" id="KW-0067">ATP-binding</keyword>
<dbReference type="PROSITE" id="PS00108">
    <property type="entry name" value="PROTEIN_KINASE_ST"/>
    <property type="match status" value="1"/>
</dbReference>
<comment type="similarity">
    <text evidence="1">Belongs to the protein kinase superfamily. NEK Ser/Thr protein kinase family. NIMA subfamily.</text>
</comment>
<organism evidence="13 14">
    <name type="scientific">Stentor coeruleus</name>
    <dbReference type="NCBI Taxonomy" id="5963"/>
    <lineage>
        <taxon>Eukaryota</taxon>
        <taxon>Sar</taxon>
        <taxon>Alveolata</taxon>
        <taxon>Ciliophora</taxon>
        <taxon>Postciliodesmatophora</taxon>
        <taxon>Heterotrichea</taxon>
        <taxon>Heterotrichida</taxon>
        <taxon>Stentoridae</taxon>
        <taxon>Stentor</taxon>
    </lineage>
</organism>
<dbReference type="SUPFAM" id="SSF56112">
    <property type="entry name" value="Protein kinase-like (PK-like)"/>
    <property type="match status" value="1"/>
</dbReference>
<dbReference type="PROSITE" id="PS50011">
    <property type="entry name" value="PROTEIN_KINASE_DOM"/>
    <property type="match status" value="1"/>
</dbReference>
<dbReference type="PANTHER" id="PTHR44899">
    <property type="entry name" value="CAMK FAMILY PROTEIN KINASE"/>
    <property type="match status" value="1"/>
</dbReference>
<evidence type="ECO:0000256" key="5">
    <source>
        <dbReference type="ARBA" id="ARBA00022741"/>
    </source>
</evidence>
<dbReference type="GO" id="GO:0005524">
    <property type="term" value="F:ATP binding"/>
    <property type="evidence" value="ECO:0007669"/>
    <property type="project" value="UniProtKB-UniRule"/>
</dbReference>
<keyword evidence="3 11" id="KW-0723">Serine/threonine-protein kinase</keyword>
<proteinExistence type="inferred from homology"/>
<accession>A0A1R2AQT9</accession>
<dbReference type="Proteomes" id="UP000187209">
    <property type="component" value="Unassembled WGS sequence"/>
</dbReference>
<reference evidence="13 14" key="1">
    <citation type="submission" date="2016-11" db="EMBL/GenBank/DDBJ databases">
        <title>The macronuclear genome of Stentor coeruleus: a giant cell with tiny introns.</title>
        <authorList>
            <person name="Slabodnick M."/>
            <person name="Ruby J.G."/>
            <person name="Reiff S.B."/>
            <person name="Swart E.C."/>
            <person name="Gosai S."/>
            <person name="Prabakaran S."/>
            <person name="Witkowska E."/>
            <person name="Larue G.E."/>
            <person name="Fisher S."/>
            <person name="Freeman R.M."/>
            <person name="Gunawardena J."/>
            <person name="Chu W."/>
            <person name="Stover N.A."/>
            <person name="Gregory B.D."/>
            <person name="Nowacki M."/>
            <person name="Derisi J."/>
            <person name="Roy S.W."/>
            <person name="Marshall W.F."/>
            <person name="Sood P."/>
        </authorList>
    </citation>
    <scope>NUCLEOTIDE SEQUENCE [LARGE SCALE GENOMIC DNA]</scope>
    <source>
        <strain evidence="13">WM001</strain>
    </source>
</reference>
<dbReference type="PANTHER" id="PTHR44899:SF6">
    <property type="entry name" value="SERINE_THREONINE PROTEIN KINASE"/>
    <property type="match status" value="1"/>
</dbReference>
<evidence type="ECO:0000313" key="13">
    <source>
        <dbReference type="EMBL" id="OMJ66849.1"/>
    </source>
</evidence>
<evidence type="ECO:0000256" key="1">
    <source>
        <dbReference type="ARBA" id="ARBA00010886"/>
    </source>
</evidence>
<feature type="binding site" evidence="10">
    <location>
        <position position="36"/>
    </location>
    <ligand>
        <name>ATP</name>
        <dbReference type="ChEBI" id="CHEBI:30616"/>
    </ligand>
</feature>
<gene>
    <name evidence="13" type="ORF">SteCoe_36170</name>
</gene>
<comment type="catalytic activity">
    <reaction evidence="9">
        <text>L-seryl-[protein] + ATP = O-phospho-L-seryl-[protein] + ADP + H(+)</text>
        <dbReference type="Rhea" id="RHEA:17989"/>
        <dbReference type="Rhea" id="RHEA-COMP:9863"/>
        <dbReference type="Rhea" id="RHEA-COMP:11604"/>
        <dbReference type="ChEBI" id="CHEBI:15378"/>
        <dbReference type="ChEBI" id="CHEBI:29999"/>
        <dbReference type="ChEBI" id="CHEBI:30616"/>
        <dbReference type="ChEBI" id="CHEBI:83421"/>
        <dbReference type="ChEBI" id="CHEBI:456216"/>
        <dbReference type="EC" id="2.7.11.1"/>
    </reaction>
</comment>
<sequence length="404" mass="46124">MSLSEFEILNKIGEGAYSTVFKAQRYSDGQIYAIKKVGIQKLSDKEKKNALSEVRIMASIKHPNVISYKEAFFDEGEQSLCLIMEYANAGDLWQKIQNCIKRSTRLNEKIIWSIFIQITRGLKALHDLGVFHRDLKSANVFLNKDGGAKLGDMNVSKVSKDGFLRTQTGTPYYASPEVWKDEKYNNKSDIWSLGCVLYETLTLKPPFNGRDMEDLFNHVVTGRLDPIPKNYSKDLTLLTKLLLNTNASERPSCDEILELDIVKKHCTSFITTSRSSTLLEPIKIPKEIHLLSFTLPRPSYGDLEIAINSQKQMNYSKLGDHLTRDHNSLALNDRNSINQTVKLPKLKKQPYSKNQHYLIHKLIENSSDRIKRIREIYLSPSQMLLSPQNIKSVRSTVNKKSPVV</sequence>
<keyword evidence="6" id="KW-0418">Kinase</keyword>
<protein>
    <recommendedName>
        <fullName evidence="2">non-specific serine/threonine protein kinase</fullName>
        <ecNumber evidence="2">2.7.11.1</ecNumber>
    </recommendedName>
</protein>
<dbReference type="PROSITE" id="PS00107">
    <property type="entry name" value="PROTEIN_KINASE_ATP"/>
    <property type="match status" value="1"/>
</dbReference>
<evidence type="ECO:0000256" key="11">
    <source>
        <dbReference type="RuleBase" id="RU000304"/>
    </source>
</evidence>
<evidence type="ECO:0000256" key="2">
    <source>
        <dbReference type="ARBA" id="ARBA00012513"/>
    </source>
</evidence>
<keyword evidence="5 10" id="KW-0547">Nucleotide-binding</keyword>
<name>A0A1R2AQT9_9CILI</name>
<dbReference type="EC" id="2.7.11.1" evidence="2"/>
<evidence type="ECO:0000256" key="4">
    <source>
        <dbReference type="ARBA" id="ARBA00022679"/>
    </source>
</evidence>
<evidence type="ECO:0000256" key="3">
    <source>
        <dbReference type="ARBA" id="ARBA00022527"/>
    </source>
</evidence>
<evidence type="ECO:0000259" key="12">
    <source>
        <dbReference type="PROSITE" id="PS50011"/>
    </source>
</evidence>
<dbReference type="InterPro" id="IPR051131">
    <property type="entry name" value="NEK_Ser/Thr_kinase_NIMA"/>
</dbReference>
<dbReference type="EMBL" id="MPUH01001620">
    <property type="protein sequence ID" value="OMJ66849.1"/>
    <property type="molecule type" value="Genomic_DNA"/>
</dbReference>
<dbReference type="InterPro" id="IPR000719">
    <property type="entry name" value="Prot_kinase_dom"/>
</dbReference>
<evidence type="ECO:0000256" key="10">
    <source>
        <dbReference type="PROSITE-ProRule" id="PRU10141"/>
    </source>
</evidence>
<feature type="domain" description="Protein kinase" evidence="12">
    <location>
        <begin position="6"/>
        <end position="270"/>
    </location>
</feature>
<evidence type="ECO:0000256" key="9">
    <source>
        <dbReference type="ARBA" id="ARBA00048679"/>
    </source>
</evidence>
<keyword evidence="4" id="KW-0808">Transferase</keyword>
<dbReference type="Gene3D" id="1.10.510.10">
    <property type="entry name" value="Transferase(Phosphotransferase) domain 1"/>
    <property type="match status" value="1"/>
</dbReference>
<dbReference type="AlphaFoldDB" id="A0A1R2AQT9"/>
<dbReference type="InterPro" id="IPR017441">
    <property type="entry name" value="Protein_kinase_ATP_BS"/>
</dbReference>
<keyword evidence="14" id="KW-1185">Reference proteome</keyword>
<comment type="catalytic activity">
    <reaction evidence="8">
        <text>L-threonyl-[protein] + ATP = O-phospho-L-threonyl-[protein] + ADP + H(+)</text>
        <dbReference type="Rhea" id="RHEA:46608"/>
        <dbReference type="Rhea" id="RHEA-COMP:11060"/>
        <dbReference type="Rhea" id="RHEA-COMP:11605"/>
        <dbReference type="ChEBI" id="CHEBI:15378"/>
        <dbReference type="ChEBI" id="CHEBI:30013"/>
        <dbReference type="ChEBI" id="CHEBI:30616"/>
        <dbReference type="ChEBI" id="CHEBI:61977"/>
        <dbReference type="ChEBI" id="CHEBI:456216"/>
        <dbReference type="EC" id="2.7.11.1"/>
    </reaction>
</comment>
<dbReference type="GO" id="GO:0004674">
    <property type="term" value="F:protein serine/threonine kinase activity"/>
    <property type="evidence" value="ECO:0007669"/>
    <property type="project" value="UniProtKB-KW"/>
</dbReference>